<comment type="subcellular location">
    <subcellularLocation>
        <location evidence="1">Cytoplasm</location>
    </subcellularLocation>
</comment>
<dbReference type="GO" id="GO:0005737">
    <property type="term" value="C:cytoplasm"/>
    <property type="evidence" value="ECO:0007669"/>
    <property type="project" value="UniProtKB-SubCell"/>
</dbReference>
<gene>
    <name evidence="6" type="ORF">RUM43_001269</name>
    <name evidence="5" type="ORF">RUM44_004287</name>
</gene>
<reference evidence="6 8" key="1">
    <citation type="submission" date="2023-10" db="EMBL/GenBank/DDBJ databases">
        <title>Genomes of two closely related lineages of the louse Polyplax serrata with different host specificities.</title>
        <authorList>
            <person name="Martinu J."/>
            <person name="Tarabai H."/>
            <person name="Stefka J."/>
            <person name="Hypsa V."/>
        </authorList>
    </citation>
    <scope>NUCLEOTIDE SEQUENCE [LARGE SCALE GENOMIC DNA]</scope>
    <source>
        <strain evidence="5">98ZLc_SE</strain>
        <strain evidence="6">HR10_N</strain>
    </source>
</reference>
<keyword evidence="7" id="KW-1185">Reference proteome</keyword>
<evidence type="ECO:0008006" key="9">
    <source>
        <dbReference type="Google" id="ProtNLM"/>
    </source>
</evidence>
<dbReference type="EMBL" id="JAWJWE010000001">
    <property type="protein sequence ID" value="KAK6644993.1"/>
    <property type="molecule type" value="Genomic_DNA"/>
</dbReference>
<evidence type="ECO:0000256" key="1">
    <source>
        <dbReference type="ARBA" id="ARBA00004496"/>
    </source>
</evidence>
<dbReference type="EMBL" id="JAWJWF010000004">
    <property type="protein sequence ID" value="KAK6633680.1"/>
    <property type="molecule type" value="Genomic_DNA"/>
</dbReference>
<evidence type="ECO:0000313" key="6">
    <source>
        <dbReference type="EMBL" id="KAK6644993.1"/>
    </source>
</evidence>
<proteinExistence type="predicted"/>
<protein>
    <recommendedName>
        <fullName evidence="9">Leucine-rich repeat-containing protein 51</fullName>
    </recommendedName>
</protein>
<dbReference type="PANTHER" id="PTHR46545">
    <property type="entry name" value="LEUCINE-RICH REPEAT-CONTAINING PROTEIN 51"/>
    <property type="match status" value="1"/>
</dbReference>
<organism evidence="6 8">
    <name type="scientific">Polyplax serrata</name>
    <name type="common">Common mouse louse</name>
    <dbReference type="NCBI Taxonomy" id="468196"/>
    <lineage>
        <taxon>Eukaryota</taxon>
        <taxon>Metazoa</taxon>
        <taxon>Ecdysozoa</taxon>
        <taxon>Arthropoda</taxon>
        <taxon>Hexapoda</taxon>
        <taxon>Insecta</taxon>
        <taxon>Pterygota</taxon>
        <taxon>Neoptera</taxon>
        <taxon>Paraneoptera</taxon>
        <taxon>Psocodea</taxon>
        <taxon>Troctomorpha</taxon>
        <taxon>Phthiraptera</taxon>
        <taxon>Anoplura</taxon>
        <taxon>Polyplacidae</taxon>
        <taxon>Polyplax</taxon>
    </lineage>
</organism>
<evidence type="ECO:0000256" key="4">
    <source>
        <dbReference type="ARBA" id="ARBA00022737"/>
    </source>
</evidence>
<evidence type="ECO:0000256" key="3">
    <source>
        <dbReference type="ARBA" id="ARBA00022614"/>
    </source>
</evidence>
<evidence type="ECO:0000313" key="5">
    <source>
        <dbReference type="EMBL" id="KAK6633680.1"/>
    </source>
</evidence>
<sequence length="200" mass="22922">MVGPAAKFIKATDEEQILKEIYIQPDLVKKVTYHKSDNHVNPVIAGAPLDYSFRKVSSLAELEYGTPREFRVGIPKKNKSGKFVSSTLWANYNNLTDLQSVSSLVNVSFHKPEMIAWLDVSFNEIEIVSEELLTLKNLKILYMHGNKIKFFIEVSKLKPLKLLRTLTLHGNPIEEHPNYRNMVIKALPHLINFDFSLITR</sequence>
<keyword evidence="2" id="KW-0963">Cytoplasm</keyword>
<dbReference type="Gene3D" id="3.80.10.10">
    <property type="entry name" value="Ribonuclease Inhibitor"/>
    <property type="match status" value="1"/>
</dbReference>
<dbReference type="SUPFAM" id="SSF52058">
    <property type="entry name" value="L domain-like"/>
    <property type="match status" value="1"/>
</dbReference>
<evidence type="ECO:0000313" key="8">
    <source>
        <dbReference type="Proteomes" id="UP001372834"/>
    </source>
</evidence>
<keyword evidence="4" id="KW-0677">Repeat</keyword>
<evidence type="ECO:0000313" key="7">
    <source>
        <dbReference type="Proteomes" id="UP001359485"/>
    </source>
</evidence>
<dbReference type="InterPro" id="IPR032675">
    <property type="entry name" value="LRR_dom_sf"/>
</dbReference>
<accession>A0AAN8XPG5</accession>
<dbReference type="Proteomes" id="UP001359485">
    <property type="component" value="Unassembled WGS sequence"/>
</dbReference>
<name>A0AAN8XPG5_POLSC</name>
<dbReference type="AlphaFoldDB" id="A0AAN8XPG5"/>
<comment type="caution">
    <text evidence="6">The sequence shown here is derived from an EMBL/GenBank/DDBJ whole genome shotgun (WGS) entry which is preliminary data.</text>
</comment>
<dbReference type="PANTHER" id="PTHR46545:SF1">
    <property type="entry name" value="LEUCINE-RICH REPEAT-CONTAINING PROTEIN 51"/>
    <property type="match status" value="1"/>
</dbReference>
<dbReference type="Proteomes" id="UP001372834">
    <property type="component" value="Unassembled WGS sequence"/>
</dbReference>
<evidence type="ECO:0000256" key="2">
    <source>
        <dbReference type="ARBA" id="ARBA00022490"/>
    </source>
</evidence>
<keyword evidence="3" id="KW-0433">Leucine-rich repeat</keyword>